<organism evidence="7 8">
    <name type="scientific">Lacunisphaera limnophila</name>
    <dbReference type="NCBI Taxonomy" id="1838286"/>
    <lineage>
        <taxon>Bacteria</taxon>
        <taxon>Pseudomonadati</taxon>
        <taxon>Verrucomicrobiota</taxon>
        <taxon>Opitutia</taxon>
        <taxon>Opitutales</taxon>
        <taxon>Opitutaceae</taxon>
        <taxon>Lacunisphaera</taxon>
    </lineage>
</organism>
<evidence type="ECO:0000259" key="6">
    <source>
        <dbReference type="Pfam" id="PF25990"/>
    </source>
</evidence>
<protein>
    <submittedName>
        <fullName evidence="7">Macrolide export protein MacA</fullName>
    </submittedName>
</protein>
<dbReference type="Gene3D" id="2.40.30.170">
    <property type="match status" value="1"/>
</dbReference>
<evidence type="ECO:0000256" key="1">
    <source>
        <dbReference type="ARBA" id="ARBA00009477"/>
    </source>
</evidence>
<proteinExistence type="inferred from homology"/>
<feature type="domain" description="CzcB-like C-terminal circularly permuted SH3-like" evidence="5">
    <location>
        <begin position="390"/>
        <end position="430"/>
    </location>
</feature>
<evidence type="ECO:0000259" key="5">
    <source>
        <dbReference type="Pfam" id="PF25975"/>
    </source>
</evidence>
<dbReference type="GO" id="GO:1990281">
    <property type="term" value="C:efflux pump complex"/>
    <property type="evidence" value="ECO:0007669"/>
    <property type="project" value="TreeGrafter"/>
</dbReference>
<feature type="domain" description="YknX-like beta-barrel" evidence="6">
    <location>
        <begin position="243"/>
        <end position="323"/>
    </location>
</feature>
<dbReference type="InterPro" id="IPR058636">
    <property type="entry name" value="Beta-barrel_YknX"/>
</dbReference>
<dbReference type="InterPro" id="IPR058649">
    <property type="entry name" value="CzcB_C"/>
</dbReference>
<keyword evidence="3" id="KW-0472">Membrane</keyword>
<feature type="compositionally biased region" description="Basic and acidic residues" evidence="2">
    <location>
        <begin position="376"/>
        <end position="385"/>
    </location>
</feature>
<dbReference type="InterPro" id="IPR006143">
    <property type="entry name" value="RND_pump_MFP"/>
</dbReference>
<reference evidence="7 8" key="1">
    <citation type="submission" date="2016-06" db="EMBL/GenBank/DDBJ databases">
        <title>Three novel species with peptidoglycan cell walls form the new genus Lacunisphaera gen. nov. in the family Opitutaceae of the verrucomicrobial subdivision 4.</title>
        <authorList>
            <person name="Rast P."/>
            <person name="Gloeckner I."/>
            <person name="Jogler M."/>
            <person name="Boedeker C."/>
            <person name="Jeske O."/>
            <person name="Wiegand S."/>
            <person name="Reinhardt R."/>
            <person name="Schumann P."/>
            <person name="Rohde M."/>
            <person name="Spring S."/>
            <person name="Gloeckner F.O."/>
            <person name="Jogler C."/>
        </authorList>
    </citation>
    <scope>NUCLEOTIDE SEQUENCE [LARGE SCALE GENOMIC DNA]</scope>
    <source>
        <strain evidence="7 8">IG16b</strain>
    </source>
</reference>
<dbReference type="OrthoDB" id="9810430at2"/>
<dbReference type="SUPFAM" id="SSF111369">
    <property type="entry name" value="HlyD-like secretion proteins"/>
    <property type="match status" value="1"/>
</dbReference>
<gene>
    <name evidence="7" type="primary">macA_2</name>
    <name evidence="7" type="ORF">Verru16b_02101</name>
</gene>
<dbReference type="Pfam" id="PF25990">
    <property type="entry name" value="Beta-barrel_YknX"/>
    <property type="match status" value="1"/>
</dbReference>
<dbReference type="Proteomes" id="UP000095228">
    <property type="component" value="Chromosome"/>
</dbReference>
<keyword evidence="8" id="KW-1185">Reference proteome</keyword>
<evidence type="ECO:0000256" key="2">
    <source>
        <dbReference type="SAM" id="MobiDB-lite"/>
    </source>
</evidence>
<dbReference type="GO" id="GO:0015562">
    <property type="term" value="F:efflux transmembrane transporter activity"/>
    <property type="evidence" value="ECO:0007669"/>
    <property type="project" value="TreeGrafter"/>
</dbReference>
<dbReference type="Pfam" id="PF25917">
    <property type="entry name" value="BSH_RND"/>
    <property type="match status" value="1"/>
</dbReference>
<dbReference type="NCBIfam" id="TIGR01730">
    <property type="entry name" value="RND_mfp"/>
    <property type="match status" value="1"/>
</dbReference>
<keyword evidence="3" id="KW-0812">Transmembrane</keyword>
<dbReference type="Pfam" id="PF25975">
    <property type="entry name" value="CzcB_C"/>
    <property type="match status" value="1"/>
</dbReference>
<evidence type="ECO:0000313" key="8">
    <source>
        <dbReference type="Proteomes" id="UP000095228"/>
    </source>
</evidence>
<dbReference type="Gene3D" id="2.40.420.20">
    <property type="match status" value="1"/>
</dbReference>
<feature type="compositionally biased region" description="Basic and acidic residues" evidence="2">
    <location>
        <begin position="356"/>
        <end position="365"/>
    </location>
</feature>
<keyword evidence="3" id="KW-1133">Transmembrane helix</keyword>
<dbReference type="PANTHER" id="PTHR30469:SF33">
    <property type="entry name" value="SLR1207 PROTEIN"/>
    <property type="match status" value="1"/>
</dbReference>
<dbReference type="KEGG" id="obg:Verru16b_02101"/>
<evidence type="ECO:0000256" key="3">
    <source>
        <dbReference type="SAM" id="Phobius"/>
    </source>
</evidence>
<name>A0A1D8AVW6_9BACT</name>
<dbReference type="RefSeq" id="WP_069962225.1">
    <property type="nucleotide sequence ID" value="NZ_CP016094.1"/>
</dbReference>
<sequence length="458" mass="49575">MSDSANPSPAKAPAPAPKKKSRRTLLITVIGVLVVAIGVAVGVAAKKKDKGTVVTTDKAVIKTITQTVNATGKVQPETEVKIAPEVSGEITELPFREGAQVKKGDLLVRIKPDNYKYQLDQREAALAAARASAITGKAQLLKAEEDYKRSQDLYAKQLISDAEITAARTASEQAQANYDNYLAQIRSQEGLLAQAQELLSKTEIFSPIDGTVSSRTNEVGERVAGTGSYGGAEVMRVADLANMEVRVNVNENDVVNVKLGDKAKISVDAYPNRRFNGEVWEIASSARTTGMNTQEEVTNFIVKIRITDRDVAFRPGMSASADIETKSVVDVVAVPIQSVTVRSKEGAKTIDQLAQDREKKAKENQGEGAAAAVNEKQQREGERADREALQRVVFLRNGDTVKMVEVKTGIADATHMEITEGLKKDDEIVTGPFSVITRVLKDGHKVRVEAPKKPAEKK</sequence>
<dbReference type="EMBL" id="CP016094">
    <property type="protein sequence ID" value="AOS45032.1"/>
    <property type="molecule type" value="Genomic_DNA"/>
</dbReference>
<accession>A0A1D8AVW6</accession>
<feature type="transmembrane region" description="Helical" evidence="3">
    <location>
        <begin position="25"/>
        <end position="45"/>
    </location>
</feature>
<dbReference type="AlphaFoldDB" id="A0A1D8AVW6"/>
<dbReference type="STRING" id="1838286.Verru16b_02101"/>
<dbReference type="InterPro" id="IPR058625">
    <property type="entry name" value="MdtA-like_BSH"/>
</dbReference>
<feature type="domain" description="Multidrug resistance protein MdtA-like barrel-sandwich hybrid" evidence="4">
    <location>
        <begin position="79"/>
        <end position="224"/>
    </location>
</feature>
<feature type="region of interest" description="Disordered" evidence="2">
    <location>
        <begin position="356"/>
        <end position="385"/>
    </location>
</feature>
<dbReference type="PANTHER" id="PTHR30469">
    <property type="entry name" value="MULTIDRUG RESISTANCE PROTEIN MDTA"/>
    <property type="match status" value="1"/>
</dbReference>
<dbReference type="Gene3D" id="2.40.50.100">
    <property type="match status" value="1"/>
</dbReference>
<comment type="similarity">
    <text evidence="1">Belongs to the membrane fusion protein (MFP) (TC 8.A.1) family.</text>
</comment>
<evidence type="ECO:0000313" key="7">
    <source>
        <dbReference type="EMBL" id="AOS45032.1"/>
    </source>
</evidence>
<dbReference type="Gene3D" id="1.10.287.470">
    <property type="entry name" value="Helix hairpin bin"/>
    <property type="match status" value="1"/>
</dbReference>
<evidence type="ECO:0000259" key="4">
    <source>
        <dbReference type="Pfam" id="PF25917"/>
    </source>
</evidence>